<reference evidence="2 4" key="2">
    <citation type="submission" date="2018-08" db="EMBL/GenBank/DDBJ databases">
        <title>Complete genome of the Arcobacter skirrowii type strain LMG 6621.</title>
        <authorList>
            <person name="Miller W.G."/>
            <person name="Yee E."/>
            <person name="Bono J.L."/>
        </authorList>
    </citation>
    <scope>NUCLEOTIDE SEQUENCE [LARGE SCALE GENOMIC DNA]</scope>
    <source>
        <strain evidence="2 4">CCUG 10374</strain>
    </source>
</reference>
<keyword evidence="1" id="KW-1133">Transmembrane helix</keyword>
<organism evidence="2 4">
    <name type="scientific">Aliarcobacter skirrowii CCUG 10374</name>
    <dbReference type="NCBI Taxonomy" id="1032239"/>
    <lineage>
        <taxon>Bacteria</taxon>
        <taxon>Pseudomonadati</taxon>
        <taxon>Campylobacterota</taxon>
        <taxon>Epsilonproteobacteria</taxon>
        <taxon>Campylobacterales</taxon>
        <taxon>Arcobacteraceae</taxon>
        <taxon>Aliarcobacter</taxon>
    </lineage>
</organism>
<name>A0AAD0SLQ9_9BACT</name>
<dbReference type="EMBL" id="CP032099">
    <property type="protein sequence ID" value="AXX85101.1"/>
    <property type="molecule type" value="Genomic_DNA"/>
</dbReference>
<sequence length="197" mass="22608">MENLNEKEIIQNNRKKHNLKKIDTKEIRNSVLINNTYYAFKNSFLLGFNPIYNLVYLGIVVAIYFTEYNLLFGALIIGYLIYLYLFVTSIGKRSRKAYNEYLEDKMLNIYNKELAILNFVPENVDYQSIRLIEVSGVNYENAKYNLIKVAFSLKADGIISLSSSSSSTSHVVGVKDSKVETVHKSVVYMQGMAIKLN</sequence>
<dbReference type="EMBL" id="NXIC01000003">
    <property type="protein sequence ID" value="RXI25914.1"/>
    <property type="molecule type" value="Genomic_DNA"/>
</dbReference>
<gene>
    <name evidence="2" type="ORF">ASKIR_1297</name>
    <name evidence="3" type="ORF">CP959_06335</name>
</gene>
<feature type="transmembrane region" description="Helical" evidence="1">
    <location>
        <begin position="70"/>
        <end position="87"/>
    </location>
</feature>
<evidence type="ECO:0000313" key="4">
    <source>
        <dbReference type="Proteomes" id="UP000262029"/>
    </source>
</evidence>
<dbReference type="GeneID" id="61751048"/>
<dbReference type="Proteomes" id="UP000262029">
    <property type="component" value="Chromosome"/>
</dbReference>
<dbReference type="AlphaFoldDB" id="A0AAD0SLQ9"/>
<evidence type="ECO:0000313" key="2">
    <source>
        <dbReference type="EMBL" id="AXX85101.1"/>
    </source>
</evidence>
<protein>
    <submittedName>
        <fullName evidence="2">Membrane protein</fullName>
    </submittedName>
</protein>
<evidence type="ECO:0000256" key="1">
    <source>
        <dbReference type="SAM" id="Phobius"/>
    </source>
</evidence>
<dbReference type="RefSeq" id="WP_115588281.1">
    <property type="nucleotide sequence ID" value="NZ_CP032099.1"/>
</dbReference>
<reference evidence="3 5" key="1">
    <citation type="submission" date="2017-09" db="EMBL/GenBank/DDBJ databases">
        <title>Genomics of the genus Arcobacter.</title>
        <authorList>
            <person name="Perez-Cataluna A."/>
            <person name="Figueras M.J."/>
            <person name="Salas-Masso N."/>
        </authorList>
    </citation>
    <scope>NUCLEOTIDE SEQUENCE [LARGE SCALE GENOMIC DNA]</scope>
    <source>
        <strain evidence="3 5">LMG 6621</strain>
    </source>
</reference>
<keyword evidence="1" id="KW-0472">Membrane</keyword>
<accession>A0AAD0SLQ9</accession>
<feature type="transmembrane region" description="Helical" evidence="1">
    <location>
        <begin position="44"/>
        <end position="64"/>
    </location>
</feature>
<keyword evidence="5" id="KW-1185">Reference proteome</keyword>
<evidence type="ECO:0000313" key="3">
    <source>
        <dbReference type="EMBL" id="RXI25914.1"/>
    </source>
</evidence>
<evidence type="ECO:0000313" key="5">
    <source>
        <dbReference type="Proteomes" id="UP000290580"/>
    </source>
</evidence>
<dbReference type="Proteomes" id="UP000290580">
    <property type="component" value="Unassembled WGS sequence"/>
</dbReference>
<keyword evidence="1" id="KW-0812">Transmembrane</keyword>
<proteinExistence type="predicted"/>